<dbReference type="EMBL" id="CP026604">
    <property type="protein sequence ID" value="AWB67313.1"/>
    <property type="molecule type" value="Genomic_DNA"/>
</dbReference>
<keyword evidence="4" id="KW-0408">Iron</keyword>
<evidence type="ECO:0000256" key="4">
    <source>
        <dbReference type="ARBA" id="ARBA00023004"/>
    </source>
</evidence>
<dbReference type="Pfam" id="PF07063">
    <property type="entry name" value="HGLS"/>
    <property type="match status" value="2"/>
</dbReference>
<dbReference type="RefSeq" id="WP_108603360.1">
    <property type="nucleotide sequence ID" value="NZ_CP026604.1"/>
</dbReference>
<dbReference type="PANTHER" id="PTHR31136:SF5">
    <property type="entry name" value="2-OXOADIPATE DIOXYGENASE_DECARBOXYLASE, CHLOROPLASTIC"/>
    <property type="match status" value="1"/>
</dbReference>
<evidence type="ECO:0000313" key="9">
    <source>
        <dbReference type="Proteomes" id="UP000244441"/>
    </source>
</evidence>
<reference evidence="8 9" key="1">
    <citation type="submission" date="2018-01" db="EMBL/GenBank/DDBJ databases">
        <title>Genome sequence of a Cantenovulum-like bacteria.</title>
        <authorList>
            <person name="Tan W.R."/>
            <person name="Lau N.-S."/>
            <person name="Go F."/>
            <person name="Amirul A.-A.A."/>
        </authorList>
    </citation>
    <scope>NUCLEOTIDE SEQUENCE [LARGE SCALE GENOMIC DNA]</scope>
    <source>
        <strain evidence="8 9">CCB-QB4</strain>
    </source>
</reference>
<dbReference type="Proteomes" id="UP000244441">
    <property type="component" value="Chromosome"/>
</dbReference>
<keyword evidence="9" id="KW-1185">Reference proteome</keyword>
<sequence>MKHLPTQVLLSAKQLFDALWCDYIQVYPMAKCIRYGIAKAAGLKPSQLINDHIALRTFNVDPIGIDHLEQHFLNLGYEQAGEYHFAQKQLYARHYVPCKDVLGDNNNSHDVLPKVFLSELKVGAFSSDFQRIVNHLVDCIDKVNVTDPSFLYSGRPWPISIKQYKTLLNESDYAAWLAIWGYRANHFTIRVNELPNLQNLNQVNQVVESLGYALNLVGGAIKGDPSVGLEQSSTLAGEVVIELADGSIKVPSCFYEFALRHKINGKLYEGFVTQSADRIFQSTDLQK</sequence>
<comment type="similarity">
    <text evidence="5">Belongs to the 2-oxoadipate dioxygenase/decarboxylase family.</text>
</comment>
<dbReference type="Gene3D" id="3.10.180.50">
    <property type="match status" value="1"/>
</dbReference>
<evidence type="ECO:0000256" key="6">
    <source>
        <dbReference type="ARBA" id="ARBA00035023"/>
    </source>
</evidence>
<evidence type="ECO:0000313" key="8">
    <source>
        <dbReference type="EMBL" id="AWB67313.1"/>
    </source>
</evidence>
<name>A0A2S0VT00_9ALTE</name>
<dbReference type="OrthoDB" id="506370at2"/>
<dbReference type="EC" id="1.13.11.93" evidence="6"/>
<proteinExistence type="inferred from homology"/>
<dbReference type="KEGG" id="cate:C2869_13065"/>
<keyword evidence="2" id="KW-0223">Dioxygenase</keyword>
<dbReference type="AlphaFoldDB" id="A0A2S0VT00"/>
<dbReference type="InterPro" id="IPR009770">
    <property type="entry name" value="HGLS"/>
</dbReference>
<evidence type="ECO:0000256" key="1">
    <source>
        <dbReference type="ARBA" id="ARBA00001954"/>
    </source>
</evidence>
<evidence type="ECO:0000256" key="5">
    <source>
        <dbReference type="ARBA" id="ARBA00035013"/>
    </source>
</evidence>
<evidence type="ECO:0000256" key="2">
    <source>
        <dbReference type="ARBA" id="ARBA00022964"/>
    </source>
</evidence>
<dbReference type="CDD" id="cd16350">
    <property type="entry name" value="VOC_like"/>
    <property type="match status" value="1"/>
</dbReference>
<evidence type="ECO:0000256" key="7">
    <source>
        <dbReference type="ARBA" id="ARBA00035045"/>
    </source>
</evidence>
<dbReference type="PANTHER" id="PTHR31136">
    <property type="entry name" value="DUF1338 DOMAIN-CONTAINING PROTEIN"/>
    <property type="match status" value="1"/>
</dbReference>
<gene>
    <name evidence="8" type="ORF">C2869_13065</name>
</gene>
<keyword evidence="3" id="KW-0560">Oxidoreductase</keyword>
<organism evidence="8 9">
    <name type="scientific">Saccharobesus litoralis</name>
    <dbReference type="NCBI Taxonomy" id="2172099"/>
    <lineage>
        <taxon>Bacteria</taxon>
        <taxon>Pseudomonadati</taxon>
        <taxon>Pseudomonadota</taxon>
        <taxon>Gammaproteobacteria</taxon>
        <taxon>Alteromonadales</taxon>
        <taxon>Alteromonadaceae</taxon>
        <taxon>Saccharobesus</taxon>
    </lineage>
</organism>
<evidence type="ECO:0000256" key="3">
    <source>
        <dbReference type="ARBA" id="ARBA00023002"/>
    </source>
</evidence>
<protein>
    <recommendedName>
        <fullName evidence="6">2-oxoadipate dioxygenase/decarboxylase</fullName>
        <ecNumber evidence="6">1.13.11.93</ecNumber>
    </recommendedName>
    <alternativeName>
        <fullName evidence="7">2-hydroxyglutarate synthase</fullName>
    </alternativeName>
</protein>
<accession>A0A2S0VT00</accession>
<dbReference type="GO" id="GO:0051213">
    <property type="term" value="F:dioxygenase activity"/>
    <property type="evidence" value="ECO:0007669"/>
    <property type="project" value="UniProtKB-KW"/>
</dbReference>
<comment type="cofactor">
    <cofactor evidence="1">
        <name>Fe(2+)</name>
        <dbReference type="ChEBI" id="CHEBI:29033"/>
    </cofactor>
</comment>
<dbReference type="SMART" id="SM01150">
    <property type="entry name" value="DUF1338"/>
    <property type="match status" value="1"/>
</dbReference>